<dbReference type="GO" id="GO:0003824">
    <property type="term" value="F:catalytic activity"/>
    <property type="evidence" value="ECO:0007669"/>
    <property type="project" value="InterPro"/>
</dbReference>
<evidence type="ECO:0000313" key="9">
    <source>
        <dbReference type="Proteomes" id="UP000198983"/>
    </source>
</evidence>
<dbReference type="Gene3D" id="1.10.45.10">
    <property type="entry name" value="Vanillyl-alcohol Oxidase, Chain A, domain 4"/>
    <property type="match status" value="1"/>
</dbReference>
<dbReference type="InterPro" id="IPR004113">
    <property type="entry name" value="FAD-bd_oxidored_4_C"/>
</dbReference>
<dbReference type="InterPro" id="IPR016171">
    <property type="entry name" value="Vanillyl_alc_oxidase_C-sub2"/>
</dbReference>
<dbReference type="Gene3D" id="3.30.70.2740">
    <property type="match status" value="1"/>
</dbReference>
<dbReference type="GO" id="GO:0046872">
    <property type="term" value="F:metal ion binding"/>
    <property type="evidence" value="ECO:0007669"/>
    <property type="project" value="UniProtKB-KW"/>
</dbReference>
<dbReference type="PANTHER" id="PTHR32479">
    <property type="entry name" value="GLYCOLATE OXIDASE IRON-SULFUR SUBUNIT"/>
    <property type="match status" value="1"/>
</dbReference>
<evidence type="ECO:0000256" key="3">
    <source>
        <dbReference type="ARBA" id="ARBA00022827"/>
    </source>
</evidence>
<keyword evidence="5" id="KW-0411">Iron-sulfur</keyword>
<accession>A0A1H1TL45</accession>
<dbReference type="AlphaFoldDB" id="A0A1H1TL45"/>
<sequence length="467" mass="52301">MYGHFGEGCIHSRISFDLRTAVGVRDYRAFMEEAADLVTSYGGTLSGEHGDGQQRAELLERQYGPTLVQATREFKLIWDPDWKMNPGKVVDPYRLDRNLRLGTNYNPPRPEVEFAYSDDGGDFAHAALRCVGVGKCRVPDATQTMCPSYRVTREEKHSTRGRARLLFEMLQGEVVTDGWQSKEVAEALDLCLACKGCTNDCPVNVDIPTYKAEFLHHHYRSLRRWRPRYAYAFGFIDQAARLATRAPELVNLATQTIGVRRLVKLAGGIDRKRRLPRFAPQSLQRWYAERGGTRNPHWPAAALFKDELRGMLPHDDDAARLEQNSYHFAEFFETFDVKVPRLDGEALLWGHCHHRATGGIDPEQKLLERMGVSAEPLSGGCCGLAGSWGFEKGKYDISMQCGEEALLPAVRDADPRKLVVANGFSCKTQIAQARTGRKALHIAEVIALARARGRKGADTKRPETGPG</sequence>
<dbReference type="PROSITE" id="PS00198">
    <property type="entry name" value="4FE4S_FER_1"/>
    <property type="match status" value="1"/>
</dbReference>
<evidence type="ECO:0000259" key="7">
    <source>
        <dbReference type="Pfam" id="PF13183"/>
    </source>
</evidence>
<dbReference type="InterPro" id="IPR017900">
    <property type="entry name" value="4Fe4S_Fe_S_CS"/>
</dbReference>
<dbReference type="PANTHER" id="PTHR32479:SF19">
    <property type="entry name" value="ANAEROBIC GLYCEROL-3-PHOSPHATE DEHYDROGENASE SUBUNIT C"/>
    <property type="match status" value="1"/>
</dbReference>
<dbReference type="SUPFAM" id="SSF55103">
    <property type="entry name" value="FAD-linked oxidases, C-terminal domain"/>
    <property type="match status" value="1"/>
</dbReference>
<dbReference type="InterPro" id="IPR017896">
    <property type="entry name" value="4Fe4S_Fe-S-bd"/>
</dbReference>
<gene>
    <name evidence="8" type="ORF">SAMN04489717_3245</name>
</gene>
<evidence type="ECO:0000256" key="5">
    <source>
        <dbReference type="ARBA" id="ARBA00023014"/>
    </source>
</evidence>
<reference evidence="8 9" key="1">
    <citation type="submission" date="2016-10" db="EMBL/GenBank/DDBJ databases">
        <authorList>
            <person name="de Groot N.N."/>
        </authorList>
    </citation>
    <scope>NUCLEOTIDE SEQUENCE [LARGE SCALE GENOMIC DNA]</scope>
    <source>
        <strain evidence="8 9">DSM 22024</strain>
    </source>
</reference>
<proteinExistence type="predicted"/>
<evidence type="ECO:0000259" key="6">
    <source>
        <dbReference type="Pfam" id="PF02913"/>
    </source>
</evidence>
<dbReference type="EMBL" id="LT629732">
    <property type="protein sequence ID" value="SDS60928.1"/>
    <property type="molecule type" value="Genomic_DNA"/>
</dbReference>
<evidence type="ECO:0000313" key="8">
    <source>
        <dbReference type="EMBL" id="SDS60928.1"/>
    </source>
</evidence>
<dbReference type="Pfam" id="PF13183">
    <property type="entry name" value="Fer4_8"/>
    <property type="match status" value="1"/>
</dbReference>
<evidence type="ECO:0000256" key="4">
    <source>
        <dbReference type="ARBA" id="ARBA00023004"/>
    </source>
</evidence>
<feature type="domain" description="4Fe-4S ferredoxin-type" evidence="7">
    <location>
        <begin position="127"/>
        <end position="205"/>
    </location>
</feature>
<dbReference type="GO" id="GO:0050660">
    <property type="term" value="F:flavin adenine dinucleotide binding"/>
    <property type="evidence" value="ECO:0007669"/>
    <property type="project" value="InterPro"/>
</dbReference>
<keyword evidence="1" id="KW-0285">Flavoprotein</keyword>
<dbReference type="SUPFAM" id="SSF46548">
    <property type="entry name" value="alpha-helical ferredoxin"/>
    <property type="match status" value="1"/>
</dbReference>
<evidence type="ECO:0000256" key="2">
    <source>
        <dbReference type="ARBA" id="ARBA00022723"/>
    </source>
</evidence>
<keyword evidence="2" id="KW-0479">Metal-binding</keyword>
<keyword evidence="3" id="KW-0274">FAD</keyword>
<dbReference type="Pfam" id="PF02913">
    <property type="entry name" value="FAD-oxidase_C"/>
    <property type="match status" value="1"/>
</dbReference>
<dbReference type="GO" id="GO:0051536">
    <property type="term" value="F:iron-sulfur cluster binding"/>
    <property type="evidence" value="ECO:0007669"/>
    <property type="project" value="UniProtKB-KW"/>
</dbReference>
<feature type="domain" description="FAD-binding oxidoreductase/transferase type 4 C-terminal" evidence="6">
    <location>
        <begin position="1"/>
        <end position="89"/>
    </location>
</feature>
<evidence type="ECO:0000256" key="1">
    <source>
        <dbReference type="ARBA" id="ARBA00022630"/>
    </source>
</evidence>
<dbReference type="InterPro" id="IPR016164">
    <property type="entry name" value="FAD-linked_Oxase-like_C"/>
</dbReference>
<protein>
    <submittedName>
        <fullName evidence="8">4Fe-4S dicluster domain-containing protein</fullName>
    </submittedName>
</protein>
<name>A0A1H1TL45_9ACTN</name>
<organism evidence="8 9">
    <name type="scientific">Actinopolymorpha singaporensis</name>
    <dbReference type="NCBI Taxonomy" id="117157"/>
    <lineage>
        <taxon>Bacteria</taxon>
        <taxon>Bacillati</taxon>
        <taxon>Actinomycetota</taxon>
        <taxon>Actinomycetes</taxon>
        <taxon>Propionibacteriales</taxon>
        <taxon>Actinopolymorphaceae</taxon>
        <taxon>Actinopolymorpha</taxon>
    </lineage>
</organism>
<dbReference type="STRING" id="117157.SAMN04489717_3245"/>
<keyword evidence="4" id="KW-0408">Iron</keyword>
<dbReference type="Proteomes" id="UP000198983">
    <property type="component" value="Chromosome I"/>
</dbReference>
<keyword evidence="9" id="KW-1185">Reference proteome</keyword>